<gene>
    <name evidence="2" type="ORF">DFP80_11530</name>
</gene>
<dbReference type="PANTHER" id="PTHR43581:SF2">
    <property type="entry name" value="EXCINUCLEASE ATPASE SUBUNIT"/>
    <property type="match status" value="1"/>
</dbReference>
<dbReference type="InterPro" id="IPR003593">
    <property type="entry name" value="AAA+_ATPase"/>
</dbReference>
<evidence type="ECO:0000259" key="1">
    <source>
        <dbReference type="SMART" id="SM00382"/>
    </source>
</evidence>
<evidence type="ECO:0000313" key="3">
    <source>
        <dbReference type="Proteomes" id="UP000252792"/>
    </source>
</evidence>
<accession>A0A366IYD8</accession>
<comment type="caution">
    <text evidence="2">The sequence shown here is derived from an EMBL/GenBank/DDBJ whole genome shotgun (WGS) entry which is preliminary data.</text>
</comment>
<reference evidence="2 3" key="1">
    <citation type="submission" date="2018-06" db="EMBL/GenBank/DDBJ databases">
        <title>Genomic Encyclopedia of Type Strains, Phase III (KMG-III): the genomes of soil and plant-associated and newly described type strains.</title>
        <authorList>
            <person name="Whitman W."/>
        </authorList>
    </citation>
    <scope>NUCLEOTIDE SEQUENCE [LARGE SCALE GENOMIC DNA]</scope>
    <source>
        <strain evidence="2 3">CECT 7377</strain>
    </source>
</reference>
<dbReference type="RefSeq" id="WP_113918123.1">
    <property type="nucleotide sequence ID" value="NZ_QNSE01000015.1"/>
</dbReference>
<dbReference type="EMBL" id="QNSE01000015">
    <property type="protein sequence ID" value="RBP79099.1"/>
    <property type="molecule type" value="Genomic_DNA"/>
</dbReference>
<dbReference type="Gene3D" id="3.40.50.300">
    <property type="entry name" value="P-loop containing nucleotide triphosphate hydrolases"/>
    <property type="match status" value="1"/>
</dbReference>
<dbReference type="Proteomes" id="UP000252792">
    <property type="component" value="Unassembled WGS sequence"/>
</dbReference>
<dbReference type="InterPro" id="IPR041685">
    <property type="entry name" value="AAA_GajA/Old/RecF-like"/>
</dbReference>
<dbReference type="AlphaFoldDB" id="A0A366IYD8"/>
<keyword evidence="3" id="KW-1185">Reference proteome</keyword>
<proteinExistence type="predicted"/>
<organism evidence="2 3">
    <name type="scientific">Marinomonas rhizomae</name>
    <dbReference type="NCBI Taxonomy" id="491948"/>
    <lineage>
        <taxon>Bacteria</taxon>
        <taxon>Pseudomonadati</taxon>
        <taxon>Pseudomonadota</taxon>
        <taxon>Gammaproteobacteria</taxon>
        <taxon>Oceanospirillales</taxon>
        <taxon>Oceanospirillaceae</taxon>
        <taxon>Marinomonas</taxon>
    </lineage>
</organism>
<protein>
    <submittedName>
        <fullName evidence="2">Putative ATPase</fullName>
    </submittedName>
</protein>
<dbReference type="InterPro" id="IPR051396">
    <property type="entry name" value="Bact_Antivir_Def_Nuclease"/>
</dbReference>
<evidence type="ECO:0000313" key="2">
    <source>
        <dbReference type="EMBL" id="RBP79099.1"/>
    </source>
</evidence>
<dbReference type="Pfam" id="PF13175">
    <property type="entry name" value="AAA_15"/>
    <property type="match status" value="1"/>
</dbReference>
<dbReference type="OrthoDB" id="9815944at2"/>
<dbReference type="SUPFAM" id="SSF52540">
    <property type="entry name" value="P-loop containing nucleoside triphosphate hydrolases"/>
    <property type="match status" value="1"/>
</dbReference>
<sequence>MKYKESNLDRSLKKWFINDNDHNLLRVIKLTEGNMRGLSSFSMSFDYPITAISGKNGSGKSTILALVCCAFHNSSNGFKLPNRKQPYYTFADFFVQHAEDIPPEGLQVFYGIAHNNWKKTDINSSKKGVRFQKRVKKKGGKWNNYDQRIKREVVFLGIDRIVPHSEKSQSKSYSKSFLNLGDNGWENDVKEIVGNIIGKKYDDFKYVSYSKYRLPLVTSNGKRYSGFNMGAGENALFEMFSVIFSVSEGALVVIDEIELGLHSEAQKKFIRHLKEVCKKRKIQIVCTTHSKDIFNELPDEARMFIENINGKTIVTDSISSDFAFSKLSAENQCEISLLVEDVVAKKLLLNVLPSSIRSRVSVEVIGSATSLSRQLAANYTREKREKIVVVFDGDQVRKEKSNLEYGHKMAETKDKLEDVKVWMRSNIEYLPGDTWPESWIIQTCSETIDILSSHLRVGEDELTDIIEQGLGAGKHNEFNEIGNLVGLDEQEVLNRFCATISQAHHFHFRDIINSIENKLDGN</sequence>
<dbReference type="SMART" id="SM00382">
    <property type="entry name" value="AAA"/>
    <property type="match status" value="1"/>
</dbReference>
<name>A0A366IYD8_9GAMM</name>
<dbReference type="PANTHER" id="PTHR43581">
    <property type="entry name" value="ATP/GTP PHOSPHATASE"/>
    <property type="match status" value="1"/>
</dbReference>
<feature type="domain" description="AAA+ ATPase" evidence="1">
    <location>
        <begin position="46"/>
        <end position="309"/>
    </location>
</feature>
<dbReference type="InterPro" id="IPR027417">
    <property type="entry name" value="P-loop_NTPase"/>
</dbReference>